<dbReference type="EMBL" id="JACAZI010000006">
    <property type="protein sequence ID" value="KAF7358264.1"/>
    <property type="molecule type" value="Genomic_DNA"/>
</dbReference>
<reference evidence="1" key="1">
    <citation type="submission" date="2020-05" db="EMBL/GenBank/DDBJ databases">
        <title>Mycena genomes resolve the evolution of fungal bioluminescence.</title>
        <authorList>
            <person name="Tsai I.J."/>
        </authorList>
    </citation>
    <scope>NUCLEOTIDE SEQUENCE</scope>
    <source>
        <strain evidence="1">CCC161011</strain>
    </source>
</reference>
<sequence length="145" mass="16119">MLCRPYSAFPRASQVSNSGVFFLSAFPGARHYTVQQVSNSGILFVVSPGARFTDADIEIQARSAHVRPLTNFIQLFALHVSNLTRTWRAAGLALIRAPLHFLSLSDLSVWSRFRTPAERPGWSTAPQLSLPRAKHYAVHVIPFTT</sequence>
<dbReference type="Proteomes" id="UP000620124">
    <property type="component" value="Unassembled WGS sequence"/>
</dbReference>
<organism evidence="1 2">
    <name type="scientific">Mycena venus</name>
    <dbReference type="NCBI Taxonomy" id="2733690"/>
    <lineage>
        <taxon>Eukaryota</taxon>
        <taxon>Fungi</taxon>
        <taxon>Dikarya</taxon>
        <taxon>Basidiomycota</taxon>
        <taxon>Agaricomycotina</taxon>
        <taxon>Agaricomycetes</taxon>
        <taxon>Agaricomycetidae</taxon>
        <taxon>Agaricales</taxon>
        <taxon>Marasmiineae</taxon>
        <taxon>Mycenaceae</taxon>
        <taxon>Mycena</taxon>
    </lineage>
</organism>
<evidence type="ECO:0000313" key="1">
    <source>
        <dbReference type="EMBL" id="KAF7358264.1"/>
    </source>
</evidence>
<name>A0A8H6YHC1_9AGAR</name>
<proteinExistence type="predicted"/>
<dbReference type="AlphaFoldDB" id="A0A8H6YHC1"/>
<protein>
    <submittedName>
        <fullName evidence="1">Uncharacterized protein</fullName>
    </submittedName>
</protein>
<evidence type="ECO:0000313" key="2">
    <source>
        <dbReference type="Proteomes" id="UP000620124"/>
    </source>
</evidence>
<comment type="caution">
    <text evidence="1">The sequence shown here is derived from an EMBL/GenBank/DDBJ whole genome shotgun (WGS) entry which is preliminary data.</text>
</comment>
<keyword evidence="2" id="KW-1185">Reference proteome</keyword>
<gene>
    <name evidence="1" type="ORF">MVEN_00875500</name>
</gene>
<accession>A0A8H6YHC1</accession>